<gene>
    <name evidence="2" type="ORF">OLEA9_A109320</name>
</gene>
<dbReference type="AlphaFoldDB" id="A0A8S0SRY9"/>
<sequence length="382" mass="44262">MSVIPEDVLLDVLSRLPAVSLVRFKCASKSWCALIDSSYLIQLHLKKSLNDIKSRKMLAVGKYHRRKEDNRVPVGFIFYVISFDFGFKIADVQEIKPPVQHCNDRVSIIGSSRFLICLRYTFQKSCREKIVLWNPSIGSHRILPFTPVEIEALEARKYGHYTFSYGFGHDNVTDDHQVARFVLDNYNGDYEVKVYSLKLDSWKKIENIPLISIFRVSRPSFADGSMKWLVQDKQPNSTFSLLVLCLRTEVLRSVSLPEGFKMPRLVEFCSYCRCWTNWSVYRNCFSHDCDLWKSLGNENSDIWTKLRLPHSDADGGMVFSDIYQHLKESLPKNLHSESIKISSGDTCCWVESLVQVKRRSKKIRERASQAQVEKSKKYRSSL</sequence>
<dbReference type="Gene3D" id="1.20.1280.50">
    <property type="match status" value="1"/>
</dbReference>
<comment type="caution">
    <text evidence="2">The sequence shown here is derived from an EMBL/GenBank/DDBJ whole genome shotgun (WGS) entry which is preliminary data.</text>
</comment>
<dbReference type="Gramene" id="OE9A109320T1">
    <property type="protein sequence ID" value="OE9A109320C1"/>
    <property type="gene ID" value="OE9A109320"/>
</dbReference>
<organism evidence="2 3">
    <name type="scientific">Olea europaea subsp. europaea</name>
    <dbReference type="NCBI Taxonomy" id="158383"/>
    <lineage>
        <taxon>Eukaryota</taxon>
        <taxon>Viridiplantae</taxon>
        <taxon>Streptophyta</taxon>
        <taxon>Embryophyta</taxon>
        <taxon>Tracheophyta</taxon>
        <taxon>Spermatophyta</taxon>
        <taxon>Magnoliopsida</taxon>
        <taxon>eudicotyledons</taxon>
        <taxon>Gunneridae</taxon>
        <taxon>Pentapetalae</taxon>
        <taxon>asterids</taxon>
        <taxon>lamiids</taxon>
        <taxon>Lamiales</taxon>
        <taxon>Oleaceae</taxon>
        <taxon>Oleeae</taxon>
        <taxon>Olea</taxon>
    </lineage>
</organism>
<dbReference type="PANTHER" id="PTHR31672:SF13">
    <property type="entry name" value="F-BOX PROTEIN CPR30-LIKE"/>
    <property type="match status" value="1"/>
</dbReference>
<feature type="domain" description="F-box" evidence="1">
    <location>
        <begin position="1"/>
        <end position="44"/>
    </location>
</feature>
<dbReference type="Pfam" id="PF00646">
    <property type="entry name" value="F-box"/>
    <property type="match status" value="1"/>
</dbReference>
<dbReference type="PANTHER" id="PTHR31672">
    <property type="entry name" value="BNACNNG10540D PROTEIN"/>
    <property type="match status" value="1"/>
</dbReference>
<dbReference type="CDD" id="cd22157">
    <property type="entry name" value="F-box_AtFBW1-like"/>
    <property type="match status" value="1"/>
</dbReference>
<dbReference type="Pfam" id="PF07734">
    <property type="entry name" value="FBA_1"/>
    <property type="match status" value="1"/>
</dbReference>
<proteinExistence type="predicted"/>
<dbReference type="InterPro" id="IPR001810">
    <property type="entry name" value="F-box_dom"/>
</dbReference>
<dbReference type="InterPro" id="IPR017451">
    <property type="entry name" value="F-box-assoc_interact_dom"/>
</dbReference>
<reference evidence="2 3" key="1">
    <citation type="submission" date="2019-12" db="EMBL/GenBank/DDBJ databases">
        <authorList>
            <person name="Alioto T."/>
            <person name="Alioto T."/>
            <person name="Gomez Garrido J."/>
        </authorList>
    </citation>
    <scope>NUCLEOTIDE SEQUENCE [LARGE SCALE GENOMIC DNA]</scope>
</reference>
<dbReference type="InterPro" id="IPR036047">
    <property type="entry name" value="F-box-like_dom_sf"/>
</dbReference>
<dbReference type="NCBIfam" id="TIGR01640">
    <property type="entry name" value="F_box_assoc_1"/>
    <property type="match status" value="1"/>
</dbReference>
<name>A0A8S0SRY9_OLEEU</name>
<dbReference type="SMART" id="SM00256">
    <property type="entry name" value="FBOX"/>
    <property type="match status" value="1"/>
</dbReference>
<accession>A0A8S0SRY9</accession>
<dbReference type="Proteomes" id="UP000594638">
    <property type="component" value="Unassembled WGS sequence"/>
</dbReference>
<dbReference type="EMBL" id="CACTIH010005506">
    <property type="protein sequence ID" value="CAA2995697.1"/>
    <property type="molecule type" value="Genomic_DNA"/>
</dbReference>
<keyword evidence="3" id="KW-1185">Reference proteome</keyword>
<dbReference type="InterPro" id="IPR050796">
    <property type="entry name" value="SCF_F-box_component"/>
</dbReference>
<evidence type="ECO:0000313" key="2">
    <source>
        <dbReference type="EMBL" id="CAA2995697.1"/>
    </source>
</evidence>
<evidence type="ECO:0000313" key="3">
    <source>
        <dbReference type="Proteomes" id="UP000594638"/>
    </source>
</evidence>
<evidence type="ECO:0000259" key="1">
    <source>
        <dbReference type="PROSITE" id="PS50181"/>
    </source>
</evidence>
<dbReference type="PROSITE" id="PS50181">
    <property type="entry name" value="FBOX"/>
    <property type="match status" value="1"/>
</dbReference>
<dbReference type="SUPFAM" id="SSF81383">
    <property type="entry name" value="F-box domain"/>
    <property type="match status" value="1"/>
</dbReference>
<dbReference type="OrthoDB" id="1268246at2759"/>
<protein>
    <submittedName>
        <fullName evidence="2">F-box CPR30-like</fullName>
    </submittedName>
</protein>
<dbReference type="InterPro" id="IPR006527">
    <property type="entry name" value="F-box-assoc_dom_typ1"/>
</dbReference>